<keyword evidence="1" id="KW-0812">Transmembrane</keyword>
<accession>A0A654LYA1</accession>
<gene>
    <name evidence="2" type="ORF">NMY3_01744</name>
</gene>
<evidence type="ECO:0000313" key="2">
    <source>
        <dbReference type="EMBL" id="ALI35947.1"/>
    </source>
</evidence>
<keyword evidence="1" id="KW-0472">Membrane</keyword>
<evidence type="ECO:0000313" key="3">
    <source>
        <dbReference type="Proteomes" id="UP000058925"/>
    </source>
</evidence>
<feature type="transmembrane region" description="Helical" evidence="1">
    <location>
        <begin position="27"/>
        <end position="46"/>
    </location>
</feature>
<dbReference type="KEGG" id="taa:NMY3_01744"/>
<keyword evidence="1" id="KW-1133">Transmembrane helix</keyword>
<reference evidence="3" key="1">
    <citation type="submission" date="2015-10" db="EMBL/GenBank/DDBJ databases">
        <title>Niche specialization of a soil ammonia-oxidizing archaeon, Candidatus Nitrosocosmicus oleophilus.</title>
        <authorList>
            <person name="Jung M.-Y."/>
            <person name="Rhee S.-K."/>
        </authorList>
    </citation>
    <scope>NUCLEOTIDE SEQUENCE [LARGE SCALE GENOMIC DNA]</scope>
    <source>
        <strain evidence="3">MY3</strain>
    </source>
</reference>
<organism evidence="2 3">
    <name type="scientific">Candidatus Nitrosocosmicus oleophilus</name>
    <dbReference type="NCBI Taxonomy" id="1353260"/>
    <lineage>
        <taxon>Archaea</taxon>
        <taxon>Nitrososphaerota</taxon>
        <taxon>Nitrososphaeria</taxon>
        <taxon>Nitrososphaerales</taxon>
        <taxon>Nitrososphaeraceae</taxon>
        <taxon>Candidatus Nitrosocosmicus</taxon>
    </lineage>
</organism>
<dbReference type="EMBL" id="CP012850">
    <property type="protein sequence ID" value="ALI35947.1"/>
    <property type="molecule type" value="Genomic_DNA"/>
</dbReference>
<proteinExistence type="predicted"/>
<dbReference type="GeneID" id="60421751"/>
<dbReference type="Proteomes" id="UP000058925">
    <property type="component" value="Chromosome"/>
</dbReference>
<sequence length="120" mass="14074">MDNLLKSVLKRQMPYLIGGTITGSIMAYYYGFLFTIIVNSISWFVISTLVNKHYWNYTGFKEEFQLILKYMGRIRKNKSKINITNRADNHTEKDNIDYYSSIASKDNNKPGNFESIRICH</sequence>
<dbReference type="OrthoDB" id="10272at2157"/>
<evidence type="ECO:0000256" key="1">
    <source>
        <dbReference type="SAM" id="Phobius"/>
    </source>
</evidence>
<dbReference type="RefSeq" id="WP_196818309.1">
    <property type="nucleotide sequence ID" value="NZ_CP012850.1"/>
</dbReference>
<dbReference type="AlphaFoldDB" id="A0A654LYA1"/>
<protein>
    <submittedName>
        <fullName evidence="2">Uncharacterized protein</fullName>
    </submittedName>
</protein>
<name>A0A654LYA1_9ARCH</name>
<keyword evidence="3" id="KW-1185">Reference proteome</keyword>